<dbReference type="GO" id="GO:0035556">
    <property type="term" value="P:intracellular signal transduction"/>
    <property type="evidence" value="ECO:0007669"/>
    <property type="project" value="InterPro"/>
</dbReference>
<evidence type="ECO:0000313" key="3">
    <source>
        <dbReference type="EMBL" id="VFS53566.1"/>
    </source>
</evidence>
<dbReference type="PROSITE" id="PS51257">
    <property type="entry name" value="PROKAR_LIPOPROTEIN"/>
    <property type="match status" value="1"/>
</dbReference>
<evidence type="ECO:0000313" key="5">
    <source>
        <dbReference type="Proteomes" id="UP000373449"/>
    </source>
</evidence>
<reference evidence="3 5" key="3">
    <citation type="submission" date="2019-03" db="EMBL/GenBank/DDBJ databases">
        <authorList>
            <consortium name="Pathogen Informatics"/>
        </authorList>
    </citation>
    <scope>NUCLEOTIDE SEQUENCE [LARGE SCALE GENOMIC DNA]</scope>
    <source>
        <strain evidence="3 5">NCTC12282</strain>
    </source>
</reference>
<reference evidence="4" key="2">
    <citation type="submission" date="2017-09" db="EMBL/GenBank/DDBJ databases">
        <title>FDA dAtabase for Regulatory Grade micrObial Sequences (FDA-ARGOS): Supporting development and validation of Infectious Disease Dx tests.</title>
        <authorList>
            <person name="Minogue T."/>
            <person name="Wolcott M."/>
            <person name="Wasieloski L."/>
            <person name="Aguilar W."/>
            <person name="Moore D."/>
            <person name="Tallon L."/>
            <person name="Sadzewicz L."/>
            <person name="Ott S."/>
            <person name="Zhao X."/>
            <person name="Nagaraj S."/>
            <person name="Vavikolanu K."/>
            <person name="Aluvathingal J."/>
            <person name="Nadendla S."/>
            <person name="Sichtig H."/>
        </authorList>
    </citation>
    <scope>NUCLEOTIDE SEQUENCE [LARGE SCALE GENOMIC DNA]</scope>
    <source>
        <strain evidence="4">FDAARGOS_387</strain>
    </source>
</reference>
<gene>
    <name evidence="2" type="primary">rcsF</name>
    <name evidence="3" type="synonym">rcsF_2</name>
    <name evidence="2" type="ORF">CRN84_23320</name>
    <name evidence="3" type="ORF">NCTC12282_06562</name>
</gene>
<dbReference type="Gene3D" id="3.30.110.70">
    <property type="entry name" value="Hypothetical protein apc22750. Chain B"/>
    <property type="match status" value="1"/>
</dbReference>
<keyword evidence="4" id="KW-1185">Reference proteome</keyword>
<protein>
    <submittedName>
        <fullName evidence="3">Outer membrane lipoprotein</fullName>
    </submittedName>
    <submittedName>
        <fullName evidence="2">Rcs stress response system protein RcsF</fullName>
    </submittedName>
</protein>
<name>A0A2C6CZC4_9GAMM</name>
<dbReference type="STRING" id="1111728.GCA_000427805_01369"/>
<reference evidence="2" key="1">
    <citation type="submission" date="2017-09" db="EMBL/GenBank/DDBJ databases">
        <title>FDA dAtabase for Regulatory Grade micrObial Sequences (FDA-ARGOS): Supporting development and validation of Infectious Disease Dx tests.</title>
        <authorList>
            <person name="Minogue T."/>
            <person name="Wolcott M."/>
            <person name="Wasieloski L."/>
            <person name="Aguilar W."/>
            <person name="Moore D."/>
            <person name="Tallon L.J."/>
            <person name="Sadzewicz L."/>
            <person name="Ott S."/>
            <person name="Zhao X."/>
            <person name="Nagaraj S."/>
            <person name="Vavikolanu K."/>
            <person name="Aluvathingal J."/>
            <person name="Nadendla S."/>
            <person name="Sichtig H."/>
        </authorList>
    </citation>
    <scope>NUCLEOTIDE SEQUENCE</scope>
    <source>
        <strain evidence="2">FDAARGOS_387</strain>
    </source>
</reference>
<dbReference type="GO" id="GO:0009279">
    <property type="term" value="C:cell outer membrane"/>
    <property type="evidence" value="ECO:0007669"/>
    <property type="project" value="InterPro"/>
</dbReference>
<dbReference type="RefSeq" id="WP_029094459.1">
    <property type="nucleotide sequence ID" value="NZ_BRLG01000016.1"/>
</dbReference>
<keyword evidence="3" id="KW-0449">Lipoprotein</keyword>
<proteinExistence type="predicted"/>
<organism evidence="2 4">
    <name type="scientific">Budvicia aquatica</name>
    <dbReference type="NCBI Taxonomy" id="82979"/>
    <lineage>
        <taxon>Bacteria</taxon>
        <taxon>Pseudomonadati</taxon>
        <taxon>Pseudomonadota</taxon>
        <taxon>Gammaproteobacteria</taxon>
        <taxon>Enterobacterales</taxon>
        <taxon>Budviciaceae</taxon>
        <taxon>Budvicia</taxon>
    </lineage>
</organism>
<evidence type="ECO:0000256" key="1">
    <source>
        <dbReference type="SAM" id="SignalP"/>
    </source>
</evidence>
<dbReference type="Pfam" id="PF16358">
    <property type="entry name" value="RcsF"/>
    <property type="match status" value="1"/>
</dbReference>
<dbReference type="InterPro" id="IPR030852">
    <property type="entry name" value="RcsF"/>
</dbReference>
<dbReference type="Proteomes" id="UP000224974">
    <property type="component" value="Unassembled WGS sequence"/>
</dbReference>
<dbReference type="OrthoDB" id="6505467at2"/>
<feature type="chain" id="PRO_5036315787" evidence="1">
    <location>
        <begin position="20"/>
        <end position="113"/>
    </location>
</feature>
<dbReference type="AlphaFoldDB" id="A0A2C6CZC4"/>
<accession>A0A2C6CZC4</accession>
<evidence type="ECO:0000313" key="4">
    <source>
        <dbReference type="Proteomes" id="UP000224974"/>
    </source>
</evidence>
<keyword evidence="1" id="KW-0732">Signal</keyword>
<evidence type="ECO:0000313" key="2">
    <source>
        <dbReference type="EMBL" id="PHI32039.1"/>
    </source>
</evidence>
<dbReference type="Proteomes" id="UP000373449">
    <property type="component" value="Unassembled WGS sequence"/>
</dbReference>
<feature type="signal peptide" evidence="1">
    <location>
        <begin position="1"/>
        <end position="19"/>
    </location>
</feature>
<dbReference type="EMBL" id="CAADJA010000002">
    <property type="protein sequence ID" value="VFS53566.1"/>
    <property type="molecule type" value="Genomic_DNA"/>
</dbReference>
<sequence>MRILSLCLFALLLGGCAQSGTSNSELESVMLYRTDAELSGVKFKELGQVSGDSCQFTSQDAPPSIPAATLNMQRRAAFQGANAVLLNRCELMTSVPGCHRAAICEGTALSVAF</sequence>
<dbReference type="EMBL" id="PDDX01000001">
    <property type="protein sequence ID" value="PHI32039.1"/>
    <property type="molecule type" value="Genomic_DNA"/>
</dbReference>